<organism evidence="2 3">
    <name type="scientific">Frankia umida</name>
    <dbReference type="NCBI Taxonomy" id="573489"/>
    <lineage>
        <taxon>Bacteria</taxon>
        <taxon>Bacillati</taxon>
        <taxon>Actinomycetota</taxon>
        <taxon>Actinomycetes</taxon>
        <taxon>Frankiales</taxon>
        <taxon>Frankiaceae</taxon>
        <taxon>Frankia</taxon>
    </lineage>
</organism>
<keyword evidence="3" id="KW-1185">Reference proteome</keyword>
<comment type="caution">
    <text evidence="2">The sequence shown here is derived from an EMBL/GenBank/DDBJ whole genome shotgun (WGS) entry which is preliminary data.</text>
</comment>
<dbReference type="Pfam" id="PF16868">
    <property type="entry name" value="NMT1_3"/>
    <property type="match status" value="1"/>
</dbReference>
<dbReference type="RefSeq" id="WP_248823130.1">
    <property type="nucleotide sequence ID" value="NZ_JALKFT010000001.1"/>
</dbReference>
<reference evidence="2 3" key="1">
    <citation type="submission" date="2022-04" db="EMBL/GenBank/DDBJ databases">
        <title>Genome diversity in the genus Frankia.</title>
        <authorList>
            <person name="Carlos-Shanley C."/>
            <person name="Hahn D."/>
        </authorList>
    </citation>
    <scope>NUCLEOTIDE SEQUENCE [LARGE SCALE GENOMIC DNA]</scope>
    <source>
        <strain evidence="2 3">Ag45/Mut15</strain>
    </source>
</reference>
<sequence>MTISRRNVLLGGALGTACAVTAGLTAACGRSGHTISIAAGEPDGFYIEFANLLRPLLDARVIPTLGSVQNIRAVTAGTADLGLALADSLDAARIGAPAFGGRPMTLYALGRVYENYMQLVVRADSPVRTLTDLAGRSVSLGANGSGAALFGERLFATAGVQPGQTRHLALTDAVAALRDNMIDAMLWSGGVPTPLLAEADRAWGIRLLDLGDYVPALRARYGRYYDQLALPAGSYRSVSAVRTIGVPNLLVTGTHTDDSVVRDTVRALVEHAGQLVPAQARGTQYLDVGNLINTEPLPLHPAAVSTYRALRG</sequence>
<dbReference type="PROSITE" id="PS51318">
    <property type="entry name" value="TAT"/>
    <property type="match status" value="1"/>
</dbReference>
<dbReference type="PANTHER" id="PTHR42941">
    <property type="entry name" value="SLL1037 PROTEIN"/>
    <property type="match status" value="1"/>
</dbReference>
<dbReference type="InterPro" id="IPR011852">
    <property type="entry name" value="TRAP_TAXI"/>
</dbReference>
<evidence type="ECO:0000313" key="2">
    <source>
        <dbReference type="EMBL" id="MCK9874491.1"/>
    </source>
</evidence>
<feature type="signal peptide" evidence="1">
    <location>
        <begin position="1"/>
        <end position="22"/>
    </location>
</feature>
<dbReference type="SUPFAM" id="SSF53850">
    <property type="entry name" value="Periplasmic binding protein-like II"/>
    <property type="match status" value="1"/>
</dbReference>
<keyword evidence="1" id="KW-0732">Signal</keyword>
<evidence type="ECO:0000256" key="1">
    <source>
        <dbReference type="SAM" id="SignalP"/>
    </source>
</evidence>
<dbReference type="Gene3D" id="3.40.190.10">
    <property type="entry name" value="Periplasmic binding protein-like II"/>
    <property type="match status" value="2"/>
</dbReference>
<evidence type="ECO:0000313" key="3">
    <source>
        <dbReference type="Proteomes" id="UP001201873"/>
    </source>
</evidence>
<protein>
    <submittedName>
        <fullName evidence="2">TAXI family TRAP transporter solute-binding subunit</fullName>
    </submittedName>
</protein>
<dbReference type="NCBIfam" id="TIGR02122">
    <property type="entry name" value="TRAP_TAXI"/>
    <property type="match status" value="1"/>
</dbReference>
<dbReference type="EMBL" id="JALKFT010000001">
    <property type="protein sequence ID" value="MCK9874491.1"/>
    <property type="molecule type" value="Genomic_DNA"/>
</dbReference>
<name>A0ABT0JSR2_9ACTN</name>
<gene>
    <name evidence="2" type="ORF">MXD59_01625</name>
</gene>
<dbReference type="InterPro" id="IPR006311">
    <property type="entry name" value="TAT_signal"/>
</dbReference>
<proteinExistence type="predicted"/>
<accession>A0ABT0JSR2</accession>
<feature type="chain" id="PRO_5047528993" evidence="1">
    <location>
        <begin position="23"/>
        <end position="312"/>
    </location>
</feature>
<dbReference type="PROSITE" id="PS51257">
    <property type="entry name" value="PROKAR_LIPOPROTEIN"/>
    <property type="match status" value="1"/>
</dbReference>
<dbReference type="Proteomes" id="UP001201873">
    <property type="component" value="Unassembled WGS sequence"/>
</dbReference>
<dbReference type="PANTHER" id="PTHR42941:SF1">
    <property type="entry name" value="SLL1037 PROTEIN"/>
    <property type="match status" value="1"/>
</dbReference>